<keyword evidence="1" id="KW-0732">Signal</keyword>
<proteinExistence type="predicted"/>
<dbReference type="OrthoDB" id="167398at2759"/>
<dbReference type="RefSeq" id="XP_066930280.1">
    <property type="nucleotide sequence ID" value="XM_067074179.1"/>
</dbReference>
<protein>
    <submittedName>
        <fullName evidence="2">Uncharacterized protein</fullName>
    </submittedName>
</protein>
<feature type="signal peptide" evidence="1">
    <location>
        <begin position="1"/>
        <end position="20"/>
    </location>
</feature>
<keyword evidence="3" id="KW-1185">Reference proteome</keyword>
<evidence type="ECO:0000313" key="3">
    <source>
        <dbReference type="Proteomes" id="UP000594262"/>
    </source>
</evidence>
<evidence type="ECO:0000313" key="2">
    <source>
        <dbReference type="EnsemblMetazoa" id="CLYHEMP018674.1"/>
    </source>
</evidence>
<dbReference type="PANTHER" id="PTHR35170:SF1">
    <property type="entry name" value="PROTEIN DD3-3"/>
    <property type="match status" value="1"/>
</dbReference>
<reference evidence="2" key="1">
    <citation type="submission" date="2021-01" db="UniProtKB">
        <authorList>
            <consortium name="EnsemblMetazoa"/>
        </authorList>
    </citation>
    <scope>IDENTIFICATION</scope>
</reference>
<dbReference type="AlphaFoldDB" id="A0A7M5X902"/>
<dbReference type="PANTHER" id="PTHR35170">
    <property type="entry name" value="PROTEIN DD3-3"/>
    <property type="match status" value="1"/>
</dbReference>
<name>A0A7M5X902_9CNID</name>
<organism evidence="2 3">
    <name type="scientific">Clytia hemisphaerica</name>
    <dbReference type="NCBI Taxonomy" id="252671"/>
    <lineage>
        <taxon>Eukaryota</taxon>
        <taxon>Metazoa</taxon>
        <taxon>Cnidaria</taxon>
        <taxon>Hydrozoa</taxon>
        <taxon>Hydroidolina</taxon>
        <taxon>Leptothecata</taxon>
        <taxon>Obeliida</taxon>
        <taxon>Clytiidae</taxon>
        <taxon>Clytia</taxon>
    </lineage>
</organism>
<sequence>MTSWTLSALLVSVLVVASYADVYMQNMRGSNNRLNGKGRDRQNANRLFDSQNNARGGYNAGGLIYYEGSKVVLEWTNQHQCGGDNNNCELVVQYMCSDKLRNGITEKTIPQKLTDCEKDDCDTDLEYGMHEDHAYYEHCYTRKRNHGLYTADQDMNNRATARHTRQDNGGTRYGYECPEERDYYPYFGPTPWKDIVVMTGNTARCPYYKAESQNVKARSHCVSNVHDLPKEVRSDTNNLNNHFKKYPVPQTEEECQDYASTLKKDGQTYEITGEWKTEAAYGIPAPDCIQSPYSRDNHLGNGKGGQPNRYEWTIPNEIHDQCTLRIRYNISTGEFPWETDFKSNGRNRGNQPCKACAVNLGDQLGIDEWDAQDRGYILTGNPDILPLTDEKGDVEEKFELKLAVNTDQYGRTFEDRSHMFAIRERPAGVPANAVIHNLEVKGKRGNIVQTFPATEYDFHHFSTCQEVKQGDYIHVHWTGSDDNPNNNAGQGEAGTDRSNIVLLEDKVYSYPSTNFGRSYPKNISKASFLGFSYEDAQLLAMAGPHTGGDIEELDENGPSFDLGIRKMDKPGIYRFLCTRNNNFTNRGQKGCIKVVASAAGDAPEKFPEESNDVNDALKTVEAEMMKDLNMS</sequence>
<dbReference type="EnsemblMetazoa" id="CLYHEMT018674.1">
    <property type="protein sequence ID" value="CLYHEMP018674.1"/>
    <property type="gene ID" value="CLYHEMG018674"/>
</dbReference>
<dbReference type="GeneID" id="136817842"/>
<accession>A0A7M5X902</accession>
<evidence type="ECO:0000256" key="1">
    <source>
        <dbReference type="SAM" id="SignalP"/>
    </source>
</evidence>
<feature type="chain" id="PRO_5029580179" evidence="1">
    <location>
        <begin position="21"/>
        <end position="631"/>
    </location>
</feature>
<dbReference type="Proteomes" id="UP000594262">
    <property type="component" value="Unplaced"/>
</dbReference>
<dbReference type="InterPro" id="IPR053320">
    <property type="entry name" value="Protein_DD3-3_O-glyco"/>
</dbReference>